<dbReference type="Proteomes" id="UP000027195">
    <property type="component" value="Unassembled WGS sequence"/>
</dbReference>
<accession>A0A067LZ22</accession>
<dbReference type="EMBL" id="KL198087">
    <property type="protein sequence ID" value="KDQ08673.1"/>
    <property type="molecule type" value="Genomic_DNA"/>
</dbReference>
<feature type="compositionally biased region" description="Acidic residues" evidence="1">
    <location>
        <begin position="1"/>
        <end position="18"/>
    </location>
</feature>
<dbReference type="HOGENOM" id="CLU_2984428_0_0_1"/>
<evidence type="ECO:0000313" key="3">
    <source>
        <dbReference type="Proteomes" id="UP000027195"/>
    </source>
</evidence>
<feature type="non-terminal residue" evidence="2">
    <location>
        <position position="58"/>
    </location>
</feature>
<evidence type="ECO:0000313" key="2">
    <source>
        <dbReference type="EMBL" id="KDQ08673.1"/>
    </source>
</evidence>
<reference evidence="3" key="1">
    <citation type="journal article" date="2014" name="Proc. Natl. Acad. Sci. U.S.A.">
        <title>Extensive sampling of basidiomycete genomes demonstrates inadequacy of the white-rot/brown-rot paradigm for wood decay fungi.</title>
        <authorList>
            <person name="Riley R."/>
            <person name="Salamov A.A."/>
            <person name="Brown D.W."/>
            <person name="Nagy L.G."/>
            <person name="Floudas D."/>
            <person name="Held B.W."/>
            <person name="Levasseur A."/>
            <person name="Lombard V."/>
            <person name="Morin E."/>
            <person name="Otillar R."/>
            <person name="Lindquist E.A."/>
            <person name="Sun H."/>
            <person name="LaButti K.M."/>
            <person name="Schmutz J."/>
            <person name="Jabbour D."/>
            <person name="Luo H."/>
            <person name="Baker S.E."/>
            <person name="Pisabarro A.G."/>
            <person name="Walton J.D."/>
            <person name="Blanchette R.A."/>
            <person name="Henrissat B."/>
            <person name="Martin F."/>
            <person name="Cullen D."/>
            <person name="Hibbett D.S."/>
            <person name="Grigoriev I.V."/>
        </authorList>
    </citation>
    <scope>NUCLEOTIDE SEQUENCE [LARGE SCALE GENOMIC DNA]</scope>
    <source>
        <strain evidence="3">FD-172 SS1</strain>
    </source>
</reference>
<evidence type="ECO:0000256" key="1">
    <source>
        <dbReference type="SAM" id="MobiDB-lite"/>
    </source>
</evidence>
<dbReference type="AlphaFoldDB" id="A0A067LZ22"/>
<gene>
    <name evidence="2" type="ORF">BOTBODRAFT_69613</name>
</gene>
<proteinExistence type="predicted"/>
<dbReference type="InParanoid" id="A0A067LZ22"/>
<protein>
    <submittedName>
        <fullName evidence="2">Uncharacterized protein</fullName>
    </submittedName>
</protein>
<keyword evidence="3" id="KW-1185">Reference proteome</keyword>
<feature type="non-terminal residue" evidence="2">
    <location>
        <position position="1"/>
    </location>
</feature>
<dbReference type="OrthoDB" id="3262412at2759"/>
<sequence>DCENDTDTEDAPDWEFEDGETRSKDPRYTFCPAPHRADVLRLFANHFCRHPIFPTCLG</sequence>
<name>A0A067LZ22_BOTB1</name>
<organism evidence="2 3">
    <name type="scientific">Botryobasidium botryosum (strain FD-172 SS1)</name>
    <dbReference type="NCBI Taxonomy" id="930990"/>
    <lineage>
        <taxon>Eukaryota</taxon>
        <taxon>Fungi</taxon>
        <taxon>Dikarya</taxon>
        <taxon>Basidiomycota</taxon>
        <taxon>Agaricomycotina</taxon>
        <taxon>Agaricomycetes</taxon>
        <taxon>Cantharellales</taxon>
        <taxon>Botryobasidiaceae</taxon>
        <taxon>Botryobasidium</taxon>
    </lineage>
</organism>
<feature type="region of interest" description="Disordered" evidence="1">
    <location>
        <begin position="1"/>
        <end position="24"/>
    </location>
</feature>